<feature type="region of interest" description="Disordered" evidence="1">
    <location>
        <begin position="39"/>
        <end position="66"/>
    </location>
</feature>
<dbReference type="EMBL" id="PPTA01000006">
    <property type="protein sequence ID" value="TFB02641.1"/>
    <property type="molecule type" value="Genomic_DNA"/>
</dbReference>
<evidence type="ECO:0000313" key="3">
    <source>
        <dbReference type="Proteomes" id="UP001642720"/>
    </source>
</evidence>
<dbReference type="InterPro" id="IPR053221">
    <property type="entry name" value="Burnettramic_acid_biosynth"/>
</dbReference>
<dbReference type="GeneID" id="300576895"/>
<feature type="region of interest" description="Disordered" evidence="1">
    <location>
        <begin position="81"/>
        <end position="146"/>
    </location>
</feature>
<protein>
    <submittedName>
        <fullName evidence="2">Uncharacterized protein</fullName>
    </submittedName>
</protein>
<feature type="compositionally biased region" description="Basic and acidic residues" evidence="1">
    <location>
        <begin position="109"/>
        <end position="124"/>
    </location>
</feature>
<keyword evidence="3" id="KW-1185">Reference proteome</keyword>
<comment type="caution">
    <text evidence="2">The sequence shown here is derived from an EMBL/GenBank/DDBJ whole genome shotgun (WGS) entry which is preliminary data.</text>
</comment>
<sequence length="537" mass="58290">MIVESLHEEANSYGTIRYLQPGGSTGGVYGGYYEDARNASSSQLSSHSRSHSQSSTGGRRRKGIVSGLVRGVATGIGLASESYHNHQEKKKAQAAAAADEARPGNASEGSRDERRHIPHEHDGDGFSDSDDNGEPVRVDQETSRDLEEAAWQLDAVQSQLEPPPDYATAMGQDVDVHAMAEGFVQSHTSPSNLQIQRRGLPMPVILPQRRPGERARGFIHAYAPLLLDVGIDQATFIDFITQLNMATAPSPWINAINLAAVAVQNVPEPVTIAVSIAAQVGTQVSLQAHSRSKTNTFLNKMNAEFFRPLGLIAVIMTWKPSRAGEVVTQATFDAALEQATSNASGPGSGAASGFGNKMQASHGTTDFEWPESAPLVFPTLDKLASTPGGRQMVEDAGKKPNGMKRSMNFAIDYMDKRSQARWASEHPESRLAQLNEKPEFHSRYADPNHPASSGSLLALLTGGAVTGRLSQRKQARRDERATRRDQLSERREAKREQRGPTLLGTVGPRALIRGIKKFMHEVRSMLSLARSIFEKCG</sequence>
<feature type="compositionally biased region" description="Basic and acidic residues" evidence="1">
    <location>
        <begin position="476"/>
        <end position="498"/>
    </location>
</feature>
<name>A0ABY2H3C9_9HYPO</name>
<dbReference type="RefSeq" id="XP_073558842.1">
    <property type="nucleotide sequence ID" value="XM_073702445.1"/>
</dbReference>
<reference evidence="2 3" key="1">
    <citation type="submission" date="2018-01" db="EMBL/GenBank/DDBJ databases">
        <title>Genome characterization of the sugarcane-associated fungus Trichoderma ghanense CCMA-1212 and their application in lignocelulose bioconversion.</title>
        <authorList>
            <person name="Steindorff A.S."/>
            <person name="Mendes T.D."/>
            <person name="Vilela E.S.D."/>
            <person name="Rodrigues D.S."/>
            <person name="Formighieri E.F."/>
            <person name="Melo I.S."/>
            <person name="Favaro L.C.L."/>
        </authorList>
    </citation>
    <scope>NUCLEOTIDE SEQUENCE [LARGE SCALE GENOMIC DNA]</scope>
    <source>
        <strain evidence="2 3">CCMA-1212</strain>
    </source>
</reference>
<feature type="region of interest" description="Disordered" evidence="1">
    <location>
        <begin position="468"/>
        <end position="505"/>
    </location>
</feature>
<dbReference type="PANTHER" id="PTHR38887:SF1">
    <property type="entry name" value="RAS MODIFICATION PROTEIN ERF4"/>
    <property type="match status" value="1"/>
</dbReference>
<feature type="compositionally biased region" description="Basic and acidic residues" evidence="1">
    <location>
        <begin position="134"/>
        <end position="146"/>
    </location>
</feature>
<feature type="compositionally biased region" description="Low complexity" evidence="1">
    <location>
        <begin position="40"/>
        <end position="55"/>
    </location>
</feature>
<dbReference type="PANTHER" id="PTHR38887">
    <property type="entry name" value="CHROMOSOME 21, WHOLE GENOME SHOTGUN SEQUENCE"/>
    <property type="match status" value="1"/>
</dbReference>
<accession>A0ABY2H3C9</accession>
<feature type="region of interest" description="Disordered" evidence="1">
    <location>
        <begin position="383"/>
        <end position="404"/>
    </location>
</feature>
<proteinExistence type="predicted"/>
<dbReference type="Proteomes" id="UP001642720">
    <property type="component" value="Unassembled WGS sequence"/>
</dbReference>
<evidence type="ECO:0000313" key="2">
    <source>
        <dbReference type="EMBL" id="TFB02641.1"/>
    </source>
</evidence>
<gene>
    <name evidence="2" type="ORF">CCMA1212_005169</name>
</gene>
<organism evidence="2 3">
    <name type="scientific">Trichoderma ghanense</name>
    <dbReference type="NCBI Taxonomy" id="65468"/>
    <lineage>
        <taxon>Eukaryota</taxon>
        <taxon>Fungi</taxon>
        <taxon>Dikarya</taxon>
        <taxon>Ascomycota</taxon>
        <taxon>Pezizomycotina</taxon>
        <taxon>Sordariomycetes</taxon>
        <taxon>Hypocreomycetidae</taxon>
        <taxon>Hypocreales</taxon>
        <taxon>Hypocreaceae</taxon>
        <taxon>Trichoderma</taxon>
    </lineage>
</organism>
<feature type="region of interest" description="Disordered" evidence="1">
    <location>
        <begin position="340"/>
        <end position="365"/>
    </location>
</feature>
<evidence type="ECO:0000256" key="1">
    <source>
        <dbReference type="SAM" id="MobiDB-lite"/>
    </source>
</evidence>